<keyword evidence="2" id="KW-0963">Cytoplasm</keyword>
<dbReference type="GO" id="GO:0051082">
    <property type="term" value="F:unfolded protein binding"/>
    <property type="evidence" value="ECO:0007669"/>
    <property type="project" value="TreeGrafter"/>
</dbReference>
<gene>
    <name evidence="6" type="ORF">F2Q70_00015118</name>
</gene>
<comment type="subcellular location">
    <subcellularLocation>
        <location evidence="1">Cytoplasmic granule</location>
    </subcellularLocation>
</comment>
<dbReference type="PANTHER" id="PTHR12356:SF3">
    <property type="entry name" value="NUCLEAR MIGRATION PROTEIN NUDC"/>
    <property type="match status" value="1"/>
</dbReference>
<protein>
    <recommendedName>
        <fullName evidence="5">CS domain-containing protein</fullName>
    </recommendedName>
</protein>
<organism evidence="6">
    <name type="scientific">Brassica cretica</name>
    <name type="common">Mustard</name>
    <dbReference type="NCBI Taxonomy" id="69181"/>
    <lineage>
        <taxon>Eukaryota</taxon>
        <taxon>Viridiplantae</taxon>
        <taxon>Streptophyta</taxon>
        <taxon>Embryophyta</taxon>
        <taxon>Tracheophyta</taxon>
        <taxon>Spermatophyta</taxon>
        <taxon>Magnoliopsida</taxon>
        <taxon>eudicotyledons</taxon>
        <taxon>Gunneridae</taxon>
        <taxon>Pentapetalae</taxon>
        <taxon>rosids</taxon>
        <taxon>malvids</taxon>
        <taxon>Brassicales</taxon>
        <taxon>Brassicaceae</taxon>
        <taxon>Brassiceae</taxon>
        <taxon>Brassica</taxon>
    </lineage>
</organism>
<dbReference type="PROSITE" id="PS51203">
    <property type="entry name" value="CS"/>
    <property type="match status" value="2"/>
</dbReference>
<evidence type="ECO:0000256" key="4">
    <source>
        <dbReference type="SAM" id="MobiDB-lite"/>
    </source>
</evidence>
<name>A0A8S9HYN2_BRACR</name>
<dbReference type="GO" id="GO:0006457">
    <property type="term" value="P:protein folding"/>
    <property type="evidence" value="ECO:0007669"/>
    <property type="project" value="TreeGrafter"/>
</dbReference>
<comment type="caution">
    <text evidence="6">The sequence shown here is derived from an EMBL/GenBank/DDBJ whole genome shotgun (WGS) entry which is preliminary data.</text>
</comment>
<feature type="region of interest" description="Disordered" evidence="4">
    <location>
        <begin position="406"/>
        <end position="441"/>
    </location>
</feature>
<dbReference type="SUPFAM" id="SSF49764">
    <property type="entry name" value="HSP20-like chaperones"/>
    <property type="match status" value="2"/>
</dbReference>
<dbReference type="Pfam" id="PF04969">
    <property type="entry name" value="CS"/>
    <property type="match status" value="2"/>
</dbReference>
<dbReference type="CDD" id="cd06467">
    <property type="entry name" value="p23_NUDC_like"/>
    <property type="match status" value="2"/>
</dbReference>
<evidence type="ECO:0000256" key="1">
    <source>
        <dbReference type="ARBA" id="ARBA00004463"/>
    </source>
</evidence>
<feature type="compositionally biased region" description="Basic and acidic residues" evidence="4">
    <location>
        <begin position="417"/>
        <end position="428"/>
    </location>
</feature>
<feature type="compositionally biased region" description="Basic and acidic residues" evidence="4">
    <location>
        <begin position="66"/>
        <end position="81"/>
    </location>
</feature>
<sequence>MLETSALGLGQELGLLSVRPGRSGLRVGFGPVPFGSGPFRSDFLNKPSAESEISAAVRAAKEKLREAEKKSVEKKPVEKESVSASSSEPMEVEEQKKQGAAPIAPNKGNGYDLENYSWVQTLQEVTVNVPVPSGTKARSVVCEIKKNRLKLGLKGQDPNIDGELCRSVKPNDCYWNIEDQKMISILLTKQDQMEWWKCCVKGEPEIDTQKVEPENSKLADLDPEIRSTVEKMMFDQRQKQMGLPTSDELQKQDILKKFMSQISAAVRAAKEKLREAEKKSVEKKPVEKESVSASSSEPMEVEEQKKQGAAPIAPNKGNGYDLENYSWVQSPDSPGELYRSVKPNDCYWNIEDQKMISILLTKQDQMEWWKCCVKGEPEIDTQKVEPENSKLADLDPETRSTVEKMMAKADGTSNKRRAIEARHPEEIHVSASRDGLLKRKD</sequence>
<dbReference type="InterPro" id="IPR037898">
    <property type="entry name" value="NudC_fam"/>
</dbReference>
<reference evidence="6" key="1">
    <citation type="submission" date="2019-12" db="EMBL/GenBank/DDBJ databases">
        <title>Genome sequencing and annotation of Brassica cretica.</title>
        <authorList>
            <person name="Studholme D.J."/>
            <person name="Sarris P.F."/>
        </authorList>
    </citation>
    <scope>NUCLEOTIDE SEQUENCE</scope>
    <source>
        <strain evidence="6">PFS-102/07</strain>
        <tissue evidence="6">Leaf</tissue>
    </source>
</reference>
<dbReference type="Gene3D" id="2.60.40.790">
    <property type="match status" value="2"/>
</dbReference>
<dbReference type="InterPro" id="IPR007052">
    <property type="entry name" value="CS_dom"/>
</dbReference>
<feature type="compositionally biased region" description="Basic and acidic residues" evidence="4">
    <location>
        <begin position="275"/>
        <end position="290"/>
    </location>
</feature>
<evidence type="ECO:0000313" key="6">
    <source>
        <dbReference type="EMBL" id="KAF2563153.1"/>
    </source>
</evidence>
<feature type="domain" description="CS" evidence="5">
    <location>
        <begin position="241"/>
        <end position="373"/>
    </location>
</feature>
<dbReference type="PANTHER" id="PTHR12356">
    <property type="entry name" value="NUCLEAR MOVEMENT PROTEIN NUDC"/>
    <property type="match status" value="1"/>
</dbReference>
<comment type="function">
    <text evidence="3">Small heat shock protein required for the establishment of auxin gradients and for patterning of the apical domain of the embryo. Involved in the specification of the cotyledon primordia. Also required for normal inflorescence and floral meristem function, normal developmental patterning and thermotolerance. Acts as a molecular chaperone.</text>
</comment>
<dbReference type="GO" id="GO:0006950">
    <property type="term" value="P:response to stress"/>
    <property type="evidence" value="ECO:0007669"/>
    <property type="project" value="UniProtKB-ARBA"/>
</dbReference>
<evidence type="ECO:0000256" key="3">
    <source>
        <dbReference type="ARBA" id="ARBA00053226"/>
    </source>
</evidence>
<feature type="region of interest" description="Disordered" evidence="4">
    <location>
        <begin position="66"/>
        <end position="108"/>
    </location>
</feature>
<feature type="region of interest" description="Disordered" evidence="4">
    <location>
        <begin position="275"/>
        <end position="321"/>
    </location>
</feature>
<accession>A0A8S9HYN2</accession>
<proteinExistence type="predicted"/>
<evidence type="ECO:0000259" key="5">
    <source>
        <dbReference type="PROSITE" id="PS51203"/>
    </source>
</evidence>
<dbReference type="InterPro" id="IPR008978">
    <property type="entry name" value="HSP20-like_chaperone"/>
</dbReference>
<dbReference type="AlphaFoldDB" id="A0A8S9HYN2"/>
<evidence type="ECO:0000256" key="2">
    <source>
        <dbReference type="ARBA" id="ARBA00022490"/>
    </source>
</evidence>
<dbReference type="EMBL" id="QGKY02001250">
    <property type="protein sequence ID" value="KAF2563153.1"/>
    <property type="molecule type" value="Genomic_DNA"/>
</dbReference>
<dbReference type="GO" id="GO:0005737">
    <property type="term" value="C:cytoplasm"/>
    <property type="evidence" value="ECO:0007669"/>
    <property type="project" value="TreeGrafter"/>
</dbReference>
<feature type="domain" description="CS" evidence="5">
    <location>
        <begin position="111"/>
        <end position="200"/>
    </location>
</feature>
<dbReference type="FunFam" id="2.60.40.790:FF:000001">
    <property type="entry name" value="Nuclear migration protein nudC"/>
    <property type="match status" value="1"/>
</dbReference>